<proteinExistence type="predicted"/>
<sequence>MVFSLQKAAFRFTLTTIYELLELKLLVAESLVWTISEENTSTEESEQEDDKESVKFTRCSPECLRILPPVWMRCLLSFEESSSDSLF</sequence>
<reference evidence="1" key="1">
    <citation type="submission" date="2020-08" db="EMBL/GenBank/DDBJ databases">
        <title>Multicomponent nature underlies the extraordinary mechanical properties of spider dragline silk.</title>
        <authorList>
            <person name="Kono N."/>
            <person name="Nakamura H."/>
            <person name="Mori M."/>
            <person name="Yoshida Y."/>
            <person name="Ohtoshi R."/>
            <person name="Malay A.D."/>
            <person name="Moran D.A.P."/>
            <person name="Tomita M."/>
            <person name="Numata K."/>
            <person name="Arakawa K."/>
        </authorList>
    </citation>
    <scope>NUCLEOTIDE SEQUENCE</scope>
</reference>
<organism evidence="1 2">
    <name type="scientific">Trichonephila inaurata madagascariensis</name>
    <dbReference type="NCBI Taxonomy" id="2747483"/>
    <lineage>
        <taxon>Eukaryota</taxon>
        <taxon>Metazoa</taxon>
        <taxon>Ecdysozoa</taxon>
        <taxon>Arthropoda</taxon>
        <taxon>Chelicerata</taxon>
        <taxon>Arachnida</taxon>
        <taxon>Araneae</taxon>
        <taxon>Araneomorphae</taxon>
        <taxon>Entelegynae</taxon>
        <taxon>Araneoidea</taxon>
        <taxon>Nephilidae</taxon>
        <taxon>Trichonephila</taxon>
        <taxon>Trichonephila inaurata</taxon>
    </lineage>
</organism>
<keyword evidence="2" id="KW-1185">Reference proteome</keyword>
<accession>A0A8X6YSW9</accession>
<gene>
    <name evidence="1" type="ORF">TNIN_229051</name>
</gene>
<protein>
    <submittedName>
        <fullName evidence="1">Uncharacterized protein</fullName>
    </submittedName>
</protein>
<evidence type="ECO:0000313" key="1">
    <source>
        <dbReference type="EMBL" id="GFY78640.1"/>
    </source>
</evidence>
<name>A0A8X6YSW9_9ARAC</name>
<dbReference type="Proteomes" id="UP000886998">
    <property type="component" value="Unassembled WGS sequence"/>
</dbReference>
<dbReference type="AlphaFoldDB" id="A0A8X6YSW9"/>
<dbReference type="EMBL" id="BMAV01023115">
    <property type="protein sequence ID" value="GFY78640.1"/>
    <property type="molecule type" value="Genomic_DNA"/>
</dbReference>
<comment type="caution">
    <text evidence="1">The sequence shown here is derived from an EMBL/GenBank/DDBJ whole genome shotgun (WGS) entry which is preliminary data.</text>
</comment>
<evidence type="ECO:0000313" key="2">
    <source>
        <dbReference type="Proteomes" id="UP000886998"/>
    </source>
</evidence>